<dbReference type="Proteomes" id="UP000201838">
    <property type="component" value="Unassembled WGS sequence"/>
</dbReference>
<evidence type="ECO:0000256" key="3">
    <source>
        <dbReference type="ARBA" id="ARBA00022475"/>
    </source>
</evidence>
<feature type="domain" description="Mechanosensitive ion channel MscS" evidence="8">
    <location>
        <begin position="118"/>
        <end position="183"/>
    </location>
</feature>
<dbReference type="RefSeq" id="WP_093973287.1">
    <property type="nucleotide sequence ID" value="NZ_FXXQ01000003.1"/>
</dbReference>
<dbReference type="EMBL" id="FXXQ01000003">
    <property type="protein sequence ID" value="SMX23317.1"/>
    <property type="molecule type" value="Genomic_DNA"/>
</dbReference>
<organism evidence="11 12">
    <name type="scientific">Boseongicola aestuarii</name>
    <dbReference type="NCBI Taxonomy" id="1470561"/>
    <lineage>
        <taxon>Bacteria</taxon>
        <taxon>Pseudomonadati</taxon>
        <taxon>Pseudomonadota</taxon>
        <taxon>Alphaproteobacteria</taxon>
        <taxon>Rhodobacterales</taxon>
        <taxon>Paracoccaceae</taxon>
        <taxon>Boseongicola</taxon>
    </lineage>
</organism>
<dbReference type="InterPro" id="IPR011014">
    <property type="entry name" value="MscS_channel_TM-2"/>
</dbReference>
<dbReference type="OrthoDB" id="9814206at2"/>
<dbReference type="InterPro" id="IPR049142">
    <property type="entry name" value="MS_channel_1st"/>
</dbReference>
<keyword evidence="5 7" id="KW-1133">Transmembrane helix</keyword>
<dbReference type="Gene3D" id="2.30.30.60">
    <property type="match status" value="1"/>
</dbReference>
<dbReference type="PANTHER" id="PTHR30221">
    <property type="entry name" value="SMALL-CONDUCTANCE MECHANOSENSITIVE CHANNEL"/>
    <property type="match status" value="1"/>
</dbReference>
<evidence type="ECO:0000256" key="6">
    <source>
        <dbReference type="ARBA" id="ARBA00023136"/>
    </source>
</evidence>
<dbReference type="InterPro" id="IPR045275">
    <property type="entry name" value="MscS_archaea/bacteria_type"/>
</dbReference>
<comment type="similarity">
    <text evidence="2 7">Belongs to the MscS (TC 1.A.23) family.</text>
</comment>
<feature type="domain" description="Mechanosensitive ion channel transmembrane helices 2/3" evidence="10">
    <location>
        <begin position="75"/>
        <end position="116"/>
    </location>
</feature>
<evidence type="ECO:0000313" key="11">
    <source>
        <dbReference type="EMBL" id="SMX23317.1"/>
    </source>
</evidence>
<keyword evidence="7" id="KW-0813">Transport</keyword>
<dbReference type="Gene3D" id="3.30.70.100">
    <property type="match status" value="1"/>
</dbReference>
<dbReference type="SUPFAM" id="SSF50182">
    <property type="entry name" value="Sm-like ribonucleoproteins"/>
    <property type="match status" value="1"/>
</dbReference>
<feature type="domain" description="Mechanosensitive ion channel MscS C-terminal" evidence="9">
    <location>
        <begin position="191"/>
        <end position="272"/>
    </location>
</feature>
<keyword evidence="6 7" id="KW-0472">Membrane</keyword>
<dbReference type="InterPro" id="IPR023408">
    <property type="entry name" value="MscS_beta-dom_sf"/>
</dbReference>
<proteinExistence type="inferred from homology"/>
<dbReference type="Pfam" id="PF21082">
    <property type="entry name" value="MS_channel_3rd"/>
    <property type="match status" value="1"/>
</dbReference>
<name>A0A238IY24_9RHOB</name>
<reference evidence="11 12" key="1">
    <citation type="submission" date="2017-05" db="EMBL/GenBank/DDBJ databases">
        <authorList>
            <person name="Song R."/>
            <person name="Chenine A.L."/>
            <person name="Ruprecht R.M."/>
        </authorList>
    </citation>
    <scope>NUCLEOTIDE SEQUENCE [LARGE SCALE GENOMIC DNA]</scope>
    <source>
        <strain evidence="11 12">CECT 8489</strain>
    </source>
</reference>
<comment type="caution">
    <text evidence="7">Lacks conserved residue(s) required for the propagation of feature annotation.</text>
</comment>
<protein>
    <recommendedName>
        <fullName evidence="7">Small-conductance mechanosensitive channel</fullName>
    </recommendedName>
</protein>
<dbReference type="InterPro" id="IPR006685">
    <property type="entry name" value="MscS_channel_2nd"/>
</dbReference>
<evidence type="ECO:0000259" key="8">
    <source>
        <dbReference type="Pfam" id="PF00924"/>
    </source>
</evidence>
<evidence type="ECO:0000259" key="10">
    <source>
        <dbReference type="Pfam" id="PF21088"/>
    </source>
</evidence>
<dbReference type="InterPro" id="IPR010920">
    <property type="entry name" value="LSM_dom_sf"/>
</dbReference>
<evidence type="ECO:0000313" key="12">
    <source>
        <dbReference type="Proteomes" id="UP000201838"/>
    </source>
</evidence>
<evidence type="ECO:0000256" key="7">
    <source>
        <dbReference type="RuleBase" id="RU369025"/>
    </source>
</evidence>
<dbReference type="PANTHER" id="PTHR30221:SF1">
    <property type="entry name" value="SMALL-CONDUCTANCE MECHANOSENSITIVE CHANNEL"/>
    <property type="match status" value="1"/>
</dbReference>
<feature type="transmembrane region" description="Helical" evidence="7">
    <location>
        <begin position="100"/>
        <end position="131"/>
    </location>
</feature>
<accession>A0A238IY24</accession>
<keyword evidence="4 7" id="KW-0812">Transmembrane</keyword>
<keyword evidence="7" id="KW-0406">Ion transport</keyword>
<keyword evidence="7" id="KW-0407">Ion channel</keyword>
<dbReference type="Pfam" id="PF21088">
    <property type="entry name" value="MS_channel_1st"/>
    <property type="match status" value="1"/>
</dbReference>
<comment type="subcellular location">
    <subcellularLocation>
        <location evidence="7">Cell inner membrane</location>
        <topology evidence="7">Multi-pass membrane protein</topology>
    </subcellularLocation>
    <subcellularLocation>
        <location evidence="1">Cell membrane</location>
        <topology evidence="1">Multi-pass membrane protein</topology>
    </subcellularLocation>
</comment>
<evidence type="ECO:0000256" key="1">
    <source>
        <dbReference type="ARBA" id="ARBA00004651"/>
    </source>
</evidence>
<comment type="subunit">
    <text evidence="7">Homoheptamer.</text>
</comment>
<dbReference type="SUPFAM" id="SSF82689">
    <property type="entry name" value="Mechanosensitive channel protein MscS (YggB), C-terminal domain"/>
    <property type="match status" value="1"/>
</dbReference>
<keyword evidence="12" id="KW-1185">Reference proteome</keyword>
<evidence type="ECO:0000259" key="9">
    <source>
        <dbReference type="Pfam" id="PF21082"/>
    </source>
</evidence>
<feature type="transmembrane region" description="Helical" evidence="7">
    <location>
        <begin position="72"/>
        <end position="94"/>
    </location>
</feature>
<dbReference type="Gene3D" id="1.10.287.1260">
    <property type="match status" value="1"/>
</dbReference>
<evidence type="ECO:0000256" key="2">
    <source>
        <dbReference type="ARBA" id="ARBA00008017"/>
    </source>
</evidence>
<comment type="function">
    <text evidence="7">Mechanosensitive channel that participates in the regulation of osmotic pressure changes within the cell, opening in response to stretch forces in the membrane lipid bilayer, without the need for other proteins. Contributes to normal resistance to hypoosmotic shock. Forms an ion channel of 1.0 nanosiemens conductance with a slight preference for anions.</text>
</comment>
<dbReference type="GO" id="GO:0005886">
    <property type="term" value="C:plasma membrane"/>
    <property type="evidence" value="ECO:0007669"/>
    <property type="project" value="UniProtKB-SubCell"/>
</dbReference>
<dbReference type="GO" id="GO:0008381">
    <property type="term" value="F:mechanosensitive monoatomic ion channel activity"/>
    <property type="evidence" value="ECO:0007669"/>
    <property type="project" value="InterPro"/>
</dbReference>
<keyword evidence="3" id="KW-1003">Cell membrane</keyword>
<evidence type="ECO:0000256" key="5">
    <source>
        <dbReference type="ARBA" id="ARBA00022989"/>
    </source>
</evidence>
<dbReference type="InterPro" id="IPR049278">
    <property type="entry name" value="MS_channel_C"/>
</dbReference>
<dbReference type="AlphaFoldDB" id="A0A238IY24"/>
<gene>
    <name evidence="11" type="primary">mscS_1</name>
    <name evidence="11" type="ORF">BOA8489_01422</name>
</gene>
<evidence type="ECO:0000256" key="4">
    <source>
        <dbReference type="ARBA" id="ARBA00022692"/>
    </source>
</evidence>
<sequence length="284" mass="31423">MEYLDQLLGYEIVEGTTVGDVFTVQFLVDVAGQVMLASIILIVGFFLAGFFRRRIIRLAERSRHFDKTMGSFLANVVRYGILALTIIFVLQNFGFQTASLVALLGAAGLAIGLALQGVLSGVASGVMLVIFRPIKVGDFVEVNGVMGTVKDISIFNTELATLDNVQIIMPNTSVWSNTITNYSVYDKRRAEWVFGVAYGANLAEAERIIRDTILNDPRSLDDPEPFIQVNNLGDFSVDFLVRVWVAAPEYFKYQADMKRQVKEAFDAGGIEIPFPTRTVLNVSE</sequence>
<dbReference type="SUPFAM" id="SSF82861">
    <property type="entry name" value="Mechanosensitive channel protein MscS (YggB), transmembrane region"/>
    <property type="match status" value="1"/>
</dbReference>
<keyword evidence="7" id="KW-0997">Cell inner membrane</keyword>
<dbReference type="InterPro" id="IPR011066">
    <property type="entry name" value="MscS_channel_C_sf"/>
</dbReference>
<dbReference type="Pfam" id="PF00924">
    <property type="entry name" value="MS_channel_2nd"/>
    <property type="match status" value="1"/>
</dbReference>
<feature type="transmembrane region" description="Helical" evidence="7">
    <location>
        <begin position="30"/>
        <end position="51"/>
    </location>
</feature>